<protein>
    <recommendedName>
        <fullName evidence="1">LTD domain-containing protein</fullName>
    </recommendedName>
</protein>
<sequence length="437" mass="46851">MKIFFWGPFFLTLVIAQDNSLFFSEYAEGSSNNKYLEIYNGTGSTINLDNYAFPSASNDVTTPGVYEYWNSFTSGATIASGDVYIIAHPQADASILDSADQTHQYLSNGNDGYAIVMGNESSYSVIDWIGNWDANPGDGGGWDVAGVTNGTMDHTLVRKSTVTSGNTDWSTSAGTTTDNSEWIVLDEDTWTYLGSHPHPGLETNNPVISITSPTDGATLYSSDVTVSFTVSNFTVAASGGDGHIHYSLDGGSTVMQYTVDDIELTGLSAIDHSFIIWLVDDNHTNLNPYVADTVAFTVEEESDDITLIYDIQSGSFTDGTPVTIRGVVTAGTGETPDGSGLSIYIQDGQGQYSGINVYAPDNTVSRGDSIEVVGTTKEYYGKTEIENVTSITVLATGVSLPDPEILTLDQSDWEPWEGVLIQIQSVTVSNDDAGYGE</sequence>
<feature type="domain" description="LTD" evidence="1">
    <location>
        <begin position="9"/>
        <end position="228"/>
    </location>
</feature>
<dbReference type="InterPro" id="IPR001322">
    <property type="entry name" value="Lamin_tail_dom"/>
</dbReference>
<gene>
    <name evidence="2" type="ORF">METZ01_LOCUS248856</name>
</gene>
<reference evidence="2" key="1">
    <citation type="submission" date="2018-05" db="EMBL/GenBank/DDBJ databases">
        <authorList>
            <person name="Lanie J.A."/>
            <person name="Ng W.-L."/>
            <person name="Kazmierczak K.M."/>
            <person name="Andrzejewski T.M."/>
            <person name="Davidsen T.M."/>
            <person name="Wayne K.J."/>
            <person name="Tettelin H."/>
            <person name="Glass J.I."/>
            <person name="Rusch D."/>
            <person name="Podicherti R."/>
            <person name="Tsui H.-C.T."/>
            <person name="Winkler M.E."/>
        </authorList>
    </citation>
    <scope>NUCLEOTIDE SEQUENCE</scope>
</reference>
<dbReference type="EMBL" id="UINC01065885">
    <property type="protein sequence ID" value="SVB96002.1"/>
    <property type="molecule type" value="Genomic_DNA"/>
</dbReference>
<dbReference type="PANTHER" id="PTHR42834">
    <property type="entry name" value="ENDONUCLEASE/EXONUCLEASE/PHOSPHATASE FAMILY PROTEIN (AFU_ORTHOLOGUE AFUA_3G09210)"/>
    <property type="match status" value="1"/>
</dbReference>
<organism evidence="2">
    <name type="scientific">marine metagenome</name>
    <dbReference type="NCBI Taxonomy" id="408172"/>
    <lineage>
        <taxon>unclassified sequences</taxon>
        <taxon>metagenomes</taxon>
        <taxon>ecological metagenomes</taxon>
    </lineage>
</organism>
<dbReference type="PROSITE" id="PS51841">
    <property type="entry name" value="LTD"/>
    <property type="match status" value="1"/>
</dbReference>
<dbReference type="Pfam" id="PF00932">
    <property type="entry name" value="LTD"/>
    <property type="match status" value="1"/>
</dbReference>
<accession>A0A382I9L9</accession>
<evidence type="ECO:0000313" key="2">
    <source>
        <dbReference type="EMBL" id="SVB96002.1"/>
    </source>
</evidence>
<feature type="non-terminal residue" evidence="2">
    <location>
        <position position="437"/>
    </location>
</feature>
<name>A0A382I9L9_9ZZZZ</name>
<dbReference type="PANTHER" id="PTHR42834:SF1">
    <property type="entry name" value="ENDONUCLEASE_EXONUCLEASE_PHOSPHATASE FAMILY PROTEIN (AFU_ORTHOLOGUE AFUA_3G09210)"/>
    <property type="match status" value="1"/>
</dbReference>
<dbReference type="CDD" id="cd04486">
    <property type="entry name" value="YhcR_OBF_like"/>
    <property type="match status" value="1"/>
</dbReference>
<evidence type="ECO:0000259" key="1">
    <source>
        <dbReference type="PROSITE" id="PS51841"/>
    </source>
</evidence>
<dbReference type="AlphaFoldDB" id="A0A382I9L9"/>
<proteinExistence type="predicted"/>